<dbReference type="InterPro" id="IPR008253">
    <property type="entry name" value="Marvel"/>
</dbReference>
<dbReference type="GO" id="GO:0072659">
    <property type="term" value="P:protein localization to plasma membrane"/>
    <property type="evidence" value="ECO:0007669"/>
    <property type="project" value="TreeGrafter"/>
</dbReference>
<accession>A0A8H4IMM1</accession>
<evidence type="ECO:0000256" key="2">
    <source>
        <dbReference type="ARBA" id="ARBA00022692"/>
    </source>
</evidence>
<dbReference type="InterPro" id="IPR052649">
    <property type="entry name" value="NCE102-like"/>
</dbReference>
<sequence>MASKALLTAFRGLEFFWALLIMALVGNMIATSRAGDPSIVNYTMFVAVFSMLSLFYLIPAAIKDGLGVPVAMIALDVFNAIFYFCGAVALAAYLGVHSCSNGDYTRSNFVTNGSPNTEKRCREAQASTAFLWFGFACFVATAFFSWQQSRSSMNMRPGIRRGAPSMSQV</sequence>
<organism evidence="7 8">
    <name type="scientific">Botryosphaeria dothidea</name>
    <dbReference type="NCBI Taxonomy" id="55169"/>
    <lineage>
        <taxon>Eukaryota</taxon>
        <taxon>Fungi</taxon>
        <taxon>Dikarya</taxon>
        <taxon>Ascomycota</taxon>
        <taxon>Pezizomycotina</taxon>
        <taxon>Dothideomycetes</taxon>
        <taxon>Dothideomycetes incertae sedis</taxon>
        <taxon>Botryosphaeriales</taxon>
        <taxon>Botryosphaeriaceae</taxon>
        <taxon>Botryosphaeria</taxon>
    </lineage>
</organism>
<keyword evidence="8" id="KW-1185">Reference proteome</keyword>
<comment type="subcellular location">
    <subcellularLocation>
        <location evidence="1">Membrane</location>
        <topology evidence="1">Multi-pass membrane protein</topology>
    </subcellularLocation>
</comment>
<evidence type="ECO:0000313" key="8">
    <source>
        <dbReference type="Proteomes" id="UP000572817"/>
    </source>
</evidence>
<dbReference type="Pfam" id="PF01284">
    <property type="entry name" value="MARVEL"/>
    <property type="match status" value="1"/>
</dbReference>
<keyword evidence="4 5" id="KW-0472">Membrane</keyword>
<dbReference type="GO" id="GO:0070941">
    <property type="term" value="P:eisosome assembly"/>
    <property type="evidence" value="ECO:0007669"/>
    <property type="project" value="TreeGrafter"/>
</dbReference>
<comment type="caution">
    <text evidence="7">The sequence shown here is derived from an EMBL/GenBank/DDBJ whole genome shotgun (WGS) entry which is preliminary data.</text>
</comment>
<feature type="transmembrane region" description="Helical" evidence="5">
    <location>
        <begin position="129"/>
        <end position="146"/>
    </location>
</feature>
<keyword evidence="3 5" id="KW-1133">Transmembrane helix</keyword>
<feature type="transmembrane region" description="Helical" evidence="5">
    <location>
        <begin position="74"/>
        <end position="96"/>
    </location>
</feature>
<dbReference type="PANTHER" id="PTHR28165">
    <property type="entry name" value="NON-CLASSICAL EXPORT PROTEIN 2-RELATED"/>
    <property type="match status" value="1"/>
</dbReference>
<dbReference type="PANTHER" id="PTHR28165:SF1">
    <property type="entry name" value="NON-CLASSICAL EXPORT PROTEIN 2-RELATED"/>
    <property type="match status" value="1"/>
</dbReference>
<keyword evidence="2 5" id="KW-0812">Transmembrane</keyword>
<feature type="transmembrane region" description="Helical" evidence="5">
    <location>
        <begin position="12"/>
        <end position="30"/>
    </location>
</feature>
<name>A0A8H4IMM1_9PEZI</name>
<dbReference type="Proteomes" id="UP000572817">
    <property type="component" value="Unassembled WGS sequence"/>
</dbReference>
<evidence type="ECO:0000256" key="3">
    <source>
        <dbReference type="ARBA" id="ARBA00022989"/>
    </source>
</evidence>
<dbReference type="EMBL" id="WWBZ02000062">
    <property type="protein sequence ID" value="KAF4302783.1"/>
    <property type="molecule type" value="Genomic_DNA"/>
</dbReference>
<dbReference type="GO" id="GO:0032126">
    <property type="term" value="C:eisosome"/>
    <property type="evidence" value="ECO:0007669"/>
    <property type="project" value="TreeGrafter"/>
</dbReference>
<evidence type="ECO:0000313" key="7">
    <source>
        <dbReference type="EMBL" id="KAF4302783.1"/>
    </source>
</evidence>
<feature type="transmembrane region" description="Helical" evidence="5">
    <location>
        <begin position="42"/>
        <end position="62"/>
    </location>
</feature>
<evidence type="ECO:0000256" key="5">
    <source>
        <dbReference type="SAM" id="Phobius"/>
    </source>
</evidence>
<dbReference type="OrthoDB" id="5423111at2759"/>
<reference evidence="7" key="1">
    <citation type="submission" date="2020-04" db="EMBL/GenBank/DDBJ databases">
        <title>Genome Assembly and Annotation of Botryosphaeria dothidea sdau 11-99, a Latent Pathogen of Apple Fruit Ring Rot in China.</title>
        <authorList>
            <person name="Yu C."/>
            <person name="Diao Y."/>
            <person name="Lu Q."/>
            <person name="Zhao J."/>
            <person name="Cui S."/>
            <person name="Peng C."/>
            <person name="He B."/>
            <person name="Liu H."/>
        </authorList>
    </citation>
    <scope>NUCLEOTIDE SEQUENCE [LARGE SCALE GENOMIC DNA]</scope>
    <source>
        <strain evidence="7">Sdau11-99</strain>
    </source>
</reference>
<dbReference type="AlphaFoldDB" id="A0A8H4IMM1"/>
<protein>
    <recommendedName>
        <fullName evidence="6">MARVEL domain-containing protein</fullName>
    </recommendedName>
</protein>
<gene>
    <name evidence="7" type="ORF">GTA08_BOTSDO08681</name>
</gene>
<dbReference type="GO" id="GO:0005886">
    <property type="term" value="C:plasma membrane"/>
    <property type="evidence" value="ECO:0007669"/>
    <property type="project" value="TreeGrafter"/>
</dbReference>
<evidence type="ECO:0000256" key="1">
    <source>
        <dbReference type="ARBA" id="ARBA00004141"/>
    </source>
</evidence>
<evidence type="ECO:0000256" key="4">
    <source>
        <dbReference type="ARBA" id="ARBA00023136"/>
    </source>
</evidence>
<proteinExistence type="predicted"/>
<evidence type="ECO:0000259" key="6">
    <source>
        <dbReference type="Pfam" id="PF01284"/>
    </source>
</evidence>
<feature type="domain" description="MARVEL" evidence="6">
    <location>
        <begin position="7"/>
        <end position="144"/>
    </location>
</feature>